<sequence length="52" mass="6113">MTAFEAYADAIGATQIKIMRPLNQRLISLYQQKGFIYQKSKGSNPEHLWRWL</sequence>
<comment type="caution">
    <text evidence="1">The sequence shown here is derived from an EMBL/GenBank/DDBJ whole genome shotgun (WGS) entry which is preliminary data.</text>
</comment>
<evidence type="ECO:0000313" key="1">
    <source>
        <dbReference type="EMBL" id="GAB57445.1"/>
    </source>
</evidence>
<accession>I1DTR7</accession>
<organism evidence="1 2">
    <name type="scientific">Rheinheimera nanhaiensis E407-8</name>
    <dbReference type="NCBI Taxonomy" id="562729"/>
    <lineage>
        <taxon>Bacteria</taxon>
        <taxon>Pseudomonadati</taxon>
        <taxon>Pseudomonadota</taxon>
        <taxon>Gammaproteobacteria</taxon>
        <taxon>Chromatiales</taxon>
        <taxon>Chromatiaceae</taxon>
        <taxon>Rheinheimera</taxon>
    </lineage>
</organism>
<evidence type="ECO:0008006" key="3">
    <source>
        <dbReference type="Google" id="ProtNLM"/>
    </source>
</evidence>
<proteinExistence type="predicted"/>
<gene>
    <name evidence="1" type="ORF">RNAN_0413</name>
</gene>
<protein>
    <recommendedName>
        <fullName evidence="3">N-acetyltransferase domain-containing protein</fullName>
    </recommendedName>
</protein>
<reference evidence="1 2" key="1">
    <citation type="journal article" date="2012" name="J. Bacteriol.">
        <title>Genome Sequence of the Protease-Producing Bacterium Rheinheimera nanhaiensis E407-8T, Isolated from Deep-Sea Sediment of the South China Sea.</title>
        <authorList>
            <person name="Zhang X.-Y."/>
            <person name="Zhang Y.-J."/>
            <person name="Qin Q.-L."/>
            <person name="Xie B.-B."/>
            <person name="Chen X.-L."/>
            <person name="Zhou B.-C."/>
            <person name="Zhang Y.-Z."/>
        </authorList>
    </citation>
    <scope>NUCLEOTIDE SEQUENCE [LARGE SCALE GENOMIC DNA]</scope>
    <source>
        <strain evidence="1 2">E407-8</strain>
    </source>
</reference>
<keyword evidence="2" id="KW-1185">Reference proteome</keyword>
<evidence type="ECO:0000313" key="2">
    <source>
        <dbReference type="Proteomes" id="UP000004374"/>
    </source>
</evidence>
<name>I1DTR7_9GAMM</name>
<dbReference type="AlphaFoldDB" id="I1DTR7"/>
<dbReference type="Proteomes" id="UP000004374">
    <property type="component" value="Unassembled WGS sequence"/>
</dbReference>
<dbReference type="EMBL" id="BAFK01000002">
    <property type="protein sequence ID" value="GAB57445.1"/>
    <property type="molecule type" value="Genomic_DNA"/>
</dbReference>